<keyword evidence="2" id="KW-1185">Reference proteome</keyword>
<evidence type="ECO:0000313" key="2">
    <source>
        <dbReference type="Proteomes" id="UP000464507"/>
    </source>
</evidence>
<dbReference type="Proteomes" id="UP000464507">
    <property type="component" value="Chromosome"/>
</dbReference>
<organism evidence="1 2">
    <name type="scientific">Marisediminicola antarctica</name>
    <dbReference type="NCBI Taxonomy" id="674079"/>
    <lineage>
        <taxon>Bacteria</taxon>
        <taxon>Bacillati</taxon>
        <taxon>Actinomycetota</taxon>
        <taxon>Actinomycetes</taxon>
        <taxon>Micrococcales</taxon>
        <taxon>Microbacteriaceae</taxon>
        <taxon>Marisediminicola</taxon>
    </lineage>
</organism>
<accession>A0A7L5AGM8</accession>
<reference evidence="1 2" key="1">
    <citation type="submission" date="2016-09" db="EMBL/GenBank/DDBJ databases">
        <title>Complete genome sequence of microbes from the polar regions.</title>
        <authorList>
            <person name="Liao L."/>
            <person name="Chen B."/>
        </authorList>
    </citation>
    <scope>NUCLEOTIDE SEQUENCE [LARGE SCALE GENOMIC DNA]</scope>
    <source>
        <strain evidence="1 2">ZS314</strain>
    </source>
</reference>
<dbReference type="AlphaFoldDB" id="A0A7L5AGM8"/>
<dbReference type="EMBL" id="CP017146">
    <property type="protein sequence ID" value="QHO69142.1"/>
    <property type="molecule type" value="Genomic_DNA"/>
</dbReference>
<proteinExistence type="predicted"/>
<sequence>MISTELARALHDSGLAWHPASGDAFRIDRPEVDADVFTVSEMTVEAYEHPTGTILGFNGTTEWALDSVDLEDALWLPREDQLRELLRATFRSLQRDTGTWDGESVYRVEAVIAGRTVSFTGSDAADAYGRALLALIDLSSASPIDDQAADVPWIS</sequence>
<dbReference type="RefSeq" id="WP_161885497.1">
    <property type="nucleotide sequence ID" value="NZ_CP017146.1"/>
</dbReference>
<protein>
    <submittedName>
        <fullName evidence="1">Pilus assembly protein CpaE</fullName>
    </submittedName>
</protein>
<name>A0A7L5AGM8_9MICO</name>
<evidence type="ECO:0000313" key="1">
    <source>
        <dbReference type="EMBL" id="QHO69142.1"/>
    </source>
</evidence>
<dbReference type="KEGG" id="mant:BHD05_05230"/>
<gene>
    <name evidence="1" type="ORF">BHD05_05230</name>
</gene>
<dbReference type="OrthoDB" id="3295834at2"/>